<dbReference type="AlphaFoldDB" id="A0A6J4HYJ7"/>
<reference evidence="1" key="1">
    <citation type="submission" date="2020-02" db="EMBL/GenBank/DDBJ databases">
        <authorList>
            <person name="Meier V. D."/>
        </authorList>
    </citation>
    <scope>NUCLEOTIDE SEQUENCE</scope>
    <source>
        <strain evidence="1">AVDCRST_MAG41</strain>
    </source>
</reference>
<evidence type="ECO:0000313" key="1">
    <source>
        <dbReference type="EMBL" id="CAA9237101.1"/>
    </source>
</evidence>
<organism evidence="1">
    <name type="scientific">uncultured Mycobacteriales bacterium</name>
    <dbReference type="NCBI Taxonomy" id="581187"/>
    <lineage>
        <taxon>Bacteria</taxon>
        <taxon>Bacillati</taxon>
        <taxon>Actinomycetota</taxon>
        <taxon>Actinomycetes</taxon>
        <taxon>Mycobacteriales</taxon>
        <taxon>environmental samples</taxon>
    </lineage>
</organism>
<name>A0A6J4HYJ7_9ACTN</name>
<protein>
    <submittedName>
        <fullName evidence="1">Uncharacterized protein</fullName>
    </submittedName>
</protein>
<feature type="non-terminal residue" evidence="1">
    <location>
        <position position="65"/>
    </location>
</feature>
<dbReference type="EMBL" id="CADCTP010000121">
    <property type="protein sequence ID" value="CAA9237101.1"/>
    <property type="molecule type" value="Genomic_DNA"/>
</dbReference>
<accession>A0A6J4HYJ7</accession>
<sequence>MAARPGMVVLAGVHAVKHALRFGADVVLLVAPDPAAALAVAGAVAPDVLPRLRGAVEAVPAGVAE</sequence>
<gene>
    <name evidence="1" type="ORF">AVDCRST_MAG41-1249</name>
</gene>
<proteinExistence type="predicted"/>